<dbReference type="GO" id="GO:2000001">
    <property type="term" value="P:regulation of DNA damage checkpoint"/>
    <property type="evidence" value="ECO:0007669"/>
    <property type="project" value="TreeGrafter"/>
</dbReference>
<feature type="region of interest" description="Disordered" evidence="7">
    <location>
        <begin position="210"/>
        <end position="230"/>
    </location>
</feature>
<keyword evidence="4 6" id="KW-0853">WD repeat</keyword>
<evidence type="ECO:0000256" key="7">
    <source>
        <dbReference type="SAM" id="MobiDB-lite"/>
    </source>
</evidence>
<proteinExistence type="inferred from homology"/>
<protein>
    <recommendedName>
        <fullName evidence="3">WD repeat-containing protein 76</fullName>
    </recommendedName>
</protein>
<reference evidence="8 9" key="1">
    <citation type="journal article" date="2017" name="Nat. Ecol. Evol.">
        <title>Scallop genome provides insights into evolution of bilaterian karyotype and development.</title>
        <authorList>
            <person name="Wang S."/>
            <person name="Zhang J."/>
            <person name="Jiao W."/>
            <person name="Li J."/>
            <person name="Xun X."/>
            <person name="Sun Y."/>
            <person name="Guo X."/>
            <person name="Huan P."/>
            <person name="Dong B."/>
            <person name="Zhang L."/>
            <person name="Hu X."/>
            <person name="Sun X."/>
            <person name="Wang J."/>
            <person name="Zhao C."/>
            <person name="Wang Y."/>
            <person name="Wang D."/>
            <person name="Huang X."/>
            <person name="Wang R."/>
            <person name="Lv J."/>
            <person name="Li Y."/>
            <person name="Zhang Z."/>
            <person name="Liu B."/>
            <person name="Lu W."/>
            <person name="Hui Y."/>
            <person name="Liang J."/>
            <person name="Zhou Z."/>
            <person name="Hou R."/>
            <person name="Li X."/>
            <person name="Liu Y."/>
            <person name="Li H."/>
            <person name="Ning X."/>
            <person name="Lin Y."/>
            <person name="Zhao L."/>
            <person name="Xing Q."/>
            <person name="Dou J."/>
            <person name="Li Y."/>
            <person name="Mao J."/>
            <person name="Guo H."/>
            <person name="Dou H."/>
            <person name="Li T."/>
            <person name="Mu C."/>
            <person name="Jiang W."/>
            <person name="Fu Q."/>
            <person name="Fu X."/>
            <person name="Miao Y."/>
            <person name="Liu J."/>
            <person name="Yu Q."/>
            <person name="Li R."/>
            <person name="Liao H."/>
            <person name="Li X."/>
            <person name="Kong Y."/>
            <person name="Jiang Z."/>
            <person name="Chourrout D."/>
            <person name="Li R."/>
            <person name="Bao Z."/>
        </authorList>
    </citation>
    <scope>NUCLEOTIDE SEQUENCE [LARGE SCALE GENOMIC DNA]</scope>
    <source>
        <strain evidence="8 9">PY_sf001</strain>
    </source>
</reference>
<feature type="region of interest" description="Disordered" evidence="7">
    <location>
        <begin position="160"/>
        <end position="185"/>
    </location>
</feature>
<comment type="caution">
    <text evidence="8">The sequence shown here is derived from an EMBL/GenBank/DDBJ whole genome shotgun (WGS) entry which is preliminary data.</text>
</comment>
<dbReference type="Gene3D" id="2.130.10.10">
    <property type="entry name" value="YVTN repeat-like/Quinoprotein amine dehydrogenase"/>
    <property type="match status" value="1"/>
</dbReference>
<gene>
    <name evidence="8" type="ORF">KP79_PYT18862</name>
</gene>
<dbReference type="Proteomes" id="UP000242188">
    <property type="component" value="Unassembled WGS sequence"/>
</dbReference>
<dbReference type="InterPro" id="IPR001680">
    <property type="entry name" value="WD40_rpt"/>
</dbReference>
<dbReference type="Pfam" id="PF00400">
    <property type="entry name" value="WD40"/>
    <property type="match status" value="2"/>
</dbReference>
<dbReference type="PANTHER" id="PTHR14773:SF0">
    <property type="entry name" value="WD REPEAT-CONTAINING PROTEIN 76"/>
    <property type="match status" value="1"/>
</dbReference>
<evidence type="ECO:0000313" key="9">
    <source>
        <dbReference type="Proteomes" id="UP000242188"/>
    </source>
</evidence>
<evidence type="ECO:0000256" key="3">
    <source>
        <dbReference type="ARBA" id="ARBA00021234"/>
    </source>
</evidence>
<dbReference type="OrthoDB" id="9890280at2759"/>
<evidence type="ECO:0000313" key="8">
    <source>
        <dbReference type="EMBL" id="OWF46751.1"/>
    </source>
</evidence>
<dbReference type="AlphaFoldDB" id="A0A210QDI0"/>
<name>A0A210QDI0_MIZYE</name>
<comment type="similarity">
    <text evidence="2">Belongs to the WD repeat DDB2/WDR76 family.</text>
</comment>
<organism evidence="8 9">
    <name type="scientific">Mizuhopecten yessoensis</name>
    <name type="common">Japanese scallop</name>
    <name type="synonym">Patinopecten yessoensis</name>
    <dbReference type="NCBI Taxonomy" id="6573"/>
    <lineage>
        <taxon>Eukaryota</taxon>
        <taxon>Metazoa</taxon>
        <taxon>Spiralia</taxon>
        <taxon>Lophotrochozoa</taxon>
        <taxon>Mollusca</taxon>
        <taxon>Bivalvia</taxon>
        <taxon>Autobranchia</taxon>
        <taxon>Pteriomorphia</taxon>
        <taxon>Pectinida</taxon>
        <taxon>Pectinoidea</taxon>
        <taxon>Pectinidae</taxon>
        <taxon>Mizuhopecten</taxon>
    </lineage>
</organism>
<evidence type="ECO:0000256" key="5">
    <source>
        <dbReference type="ARBA" id="ARBA00022737"/>
    </source>
</evidence>
<dbReference type="PROSITE" id="PS50082">
    <property type="entry name" value="WD_REPEATS_2"/>
    <property type="match status" value="1"/>
</dbReference>
<keyword evidence="9" id="KW-1185">Reference proteome</keyword>
<dbReference type="InterPro" id="IPR036322">
    <property type="entry name" value="WD40_repeat_dom_sf"/>
</dbReference>
<dbReference type="InterPro" id="IPR050853">
    <property type="entry name" value="WD_repeat_DNA-damage-binding"/>
</dbReference>
<sequence>MSTTRSTRAKRTLNRTDGDGNTSLKRKRSGKGDAIKEEKIPLQEVESNQQTTCTVIKKEPTILTDQQQVVKAQTEPTSQSSDEEDLHDEDGISTYEKRRLKNIKDNADFFSSLGISEMKNELKPSTAKLKASSRGLKKEKAPRVPLPRRISLRLLRVDPSGNSLPPVPLLPEPLEEHPRKPSGPLEMRKSLLKEGSLEDHNDLMAKLKGLVQKGTNSKEDSSKKTTASTRTTEQFMKGFSKMRLVAERVAKVVPNRVFSLDIHPSEDRVLVVAGDKWGAVGLWDVPGREHLTDGVLTYTPHSRPVNCLRFSPWNSSHLYSNSYDGTLRVGDLQKEIFDEVYATSEDDYNLLKNFDFLSASSLLVSQQDGTVALVDRRTKGVEAEHEYNLHFKSLRTVSVHPVHTHIFATASNDGTVSLWDHRKLKVGGKKNDPISCVQHAKGVSSAYFSPLTGKYILATSMDNKISVFDSSAPEKSLTTFKSFKHDNHVGRWLTGFRASWHPRREDLFVVGSMKRPRQIEVYSNTCEDLATFYDPDNLGSVCSLNAIHPTRNILVGANSSGRLHVFM</sequence>
<dbReference type="FunFam" id="2.130.10.10:FF:000180">
    <property type="entry name" value="WD repeat-containing protein 76"/>
    <property type="match status" value="1"/>
</dbReference>
<dbReference type="GO" id="GO:0005634">
    <property type="term" value="C:nucleus"/>
    <property type="evidence" value="ECO:0007669"/>
    <property type="project" value="TreeGrafter"/>
</dbReference>
<keyword evidence="5" id="KW-0677">Repeat</keyword>
<feature type="compositionally biased region" description="Polar residues" evidence="7">
    <location>
        <begin position="63"/>
        <end position="80"/>
    </location>
</feature>
<dbReference type="InterPro" id="IPR015943">
    <property type="entry name" value="WD40/YVTN_repeat-like_dom_sf"/>
</dbReference>
<feature type="compositionally biased region" description="Polar residues" evidence="7">
    <location>
        <begin position="45"/>
        <end position="54"/>
    </location>
</feature>
<dbReference type="SUPFAM" id="SSF50978">
    <property type="entry name" value="WD40 repeat-like"/>
    <property type="match status" value="1"/>
</dbReference>
<dbReference type="STRING" id="6573.A0A210QDI0"/>
<dbReference type="PANTHER" id="PTHR14773">
    <property type="entry name" value="WD REPEAT-CONTAINING PROTEIN 76"/>
    <property type="match status" value="1"/>
</dbReference>
<feature type="repeat" description="WD" evidence="6">
    <location>
        <begin position="387"/>
        <end position="420"/>
    </location>
</feature>
<accession>A0A210QDI0</accession>
<evidence type="ECO:0000256" key="2">
    <source>
        <dbReference type="ARBA" id="ARBA00005434"/>
    </source>
</evidence>
<evidence type="ECO:0000256" key="1">
    <source>
        <dbReference type="ARBA" id="ARBA00002530"/>
    </source>
</evidence>
<dbReference type="EMBL" id="NEDP02004093">
    <property type="protein sequence ID" value="OWF46751.1"/>
    <property type="molecule type" value="Genomic_DNA"/>
</dbReference>
<dbReference type="GO" id="GO:0003677">
    <property type="term" value="F:DNA binding"/>
    <property type="evidence" value="ECO:0007669"/>
    <property type="project" value="TreeGrafter"/>
</dbReference>
<dbReference type="PROSITE" id="PS50294">
    <property type="entry name" value="WD_REPEATS_REGION"/>
    <property type="match status" value="1"/>
</dbReference>
<comment type="function">
    <text evidence="1">Specifically binds 5-hydroxymethylcytosine (5hmC), suggesting that it acts as a specific reader of 5hmC.</text>
</comment>
<feature type="compositionally biased region" description="Basic and acidic residues" evidence="7">
    <location>
        <begin position="30"/>
        <end position="41"/>
    </location>
</feature>
<evidence type="ECO:0000256" key="4">
    <source>
        <dbReference type="ARBA" id="ARBA00022574"/>
    </source>
</evidence>
<dbReference type="SMART" id="SM00320">
    <property type="entry name" value="WD40"/>
    <property type="match status" value="4"/>
</dbReference>
<feature type="region of interest" description="Disordered" evidence="7">
    <location>
        <begin position="1"/>
        <end position="93"/>
    </location>
</feature>
<evidence type="ECO:0000256" key="6">
    <source>
        <dbReference type="PROSITE-ProRule" id="PRU00221"/>
    </source>
</evidence>